<keyword evidence="1" id="KW-0812">Transmembrane</keyword>
<organism evidence="2 3">
    <name type="scientific">Exiguobacterium aestuarii</name>
    <dbReference type="NCBI Taxonomy" id="273527"/>
    <lineage>
        <taxon>Bacteria</taxon>
        <taxon>Bacillati</taxon>
        <taxon>Bacillota</taxon>
        <taxon>Bacilli</taxon>
        <taxon>Bacillales</taxon>
        <taxon>Bacillales Family XII. Incertae Sedis</taxon>
        <taxon>Exiguobacterium</taxon>
    </lineage>
</organism>
<gene>
    <name evidence="2" type="ORF">ACFQO8_13535</name>
</gene>
<reference evidence="3" key="1">
    <citation type="journal article" date="2019" name="Int. J. Syst. Evol. Microbiol.">
        <title>The Global Catalogue of Microorganisms (GCM) 10K type strain sequencing project: providing services to taxonomists for standard genome sequencing and annotation.</title>
        <authorList>
            <consortium name="The Broad Institute Genomics Platform"/>
            <consortium name="The Broad Institute Genome Sequencing Center for Infectious Disease"/>
            <person name="Wu L."/>
            <person name="Ma J."/>
        </authorList>
    </citation>
    <scope>NUCLEOTIDE SEQUENCE [LARGE SCALE GENOMIC DNA]</scope>
    <source>
        <strain evidence="3">CCUG 55590</strain>
    </source>
</reference>
<feature type="transmembrane region" description="Helical" evidence="1">
    <location>
        <begin position="36"/>
        <end position="56"/>
    </location>
</feature>
<keyword evidence="1" id="KW-1133">Transmembrane helix</keyword>
<dbReference type="Proteomes" id="UP001596439">
    <property type="component" value="Unassembled WGS sequence"/>
</dbReference>
<sequence>MKSNHRLLFVMYLVAGILNLALFLAIPLFHIERTNWMNIMFPLLTVIWFANAFVHWRQMKRKVMS</sequence>
<name>A0ABW2PV87_9BACL</name>
<accession>A0ABW2PV87</accession>
<feature type="transmembrane region" description="Helical" evidence="1">
    <location>
        <begin position="7"/>
        <end position="30"/>
    </location>
</feature>
<dbReference type="RefSeq" id="WP_214790885.1">
    <property type="nucleotide sequence ID" value="NZ_JANIEL010000042.1"/>
</dbReference>
<evidence type="ECO:0000313" key="3">
    <source>
        <dbReference type="Proteomes" id="UP001596439"/>
    </source>
</evidence>
<dbReference type="EMBL" id="JBHTCE010000004">
    <property type="protein sequence ID" value="MFC7391156.1"/>
    <property type="molecule type" value="Genomic_DNA"/>
</dbReference>
<keyword evidence="1" id="KW-0472">Membrane</keyword>
<proteinExistence type="predicted"/>
<protein>
    <submittedName>
        <fullName evidence="2">Uncharacterized protein</fullName>
    </submittedName>
</protein>
<evidence type="ECO:0000313" key="2">
    <source>
        <dbReference type="EMBL" id="MFC7391156.1"/>
    </source>
</evidence>
<comment type="caution">
    <text evidence="2">The sequence shown here is derived from an EMBL/GenBank/DDBJ whole genome shotgun (WGS) entry which is preliminary data.</text>
</comment>
<keyword evidence="3" id="KW-1185">Reference proteome</keyword>
<evidence type="ECO:0000256" key="1">
    <source>
        <dbReference type="SAM" id="Phobius"/>
    </source>
</evidence>